<feature type="domain" description="Glutaredoxin" evidence="1">
    <location>
        <begin position="74"/>
        <end position="124"/>
    </location>
</feature>
<name>A0ABP7TPW9_9BURK</name>
<dbReference type="Proteomes" id="UP001501353">
    <property type="component" value="Unassembled WGS sequence"/>
</dbReference>
<dbReference type="PANTHER" id="PTHR34386">
    <property type="entry name" value="GLUTAREDOXIN"/>
    <property type="match status" value="1"/>
</dbReference>
<dbReference type="Gene3D" id="2.30.30.40">
    <property type="entry name" value="SH3 Domains"/>
    <property type="match status" value="1"/>
</dbReference>
<dbReference type="PROSITE" id="PS51354">
    <property type="entry name" value="GLUTAREDOXIN_2"/>
    <property type="match status" value="1"/>
</dbReference>
<evidence type="ECO:0000313" key="3">
    <source>
        <dbReference type="Proteomes" id="UP001501353"/>
    </source>
</evidence>
<evidence type="ECO:0000259" key="1">
    <source>
        <dbReference type="Pfam" id="PF00462"/>
    </source>
</evidence>
<dbReference type="InterPro" id="IPR036249">
    <property type="entry name" value="Thioredoxin-like_sf"/>
</dbReference>
<gene>
    <name evidence="2" type="ORF">GCM10022212_29700</name>
</gene>
<evidence type="ECO:0000313" key="2">
    <source>
        <dbReference type="EMBL" id="GAA4029559.1"/>
    </source>
</evidence>
<sequence length="246" mass="26037">MLCIGLTQSAIAQDFNGLLRGLMQGQGQGQGYGQGYGQGQSGDMLSNAIRSITDVSVGRVTNGAQMPQDAQGKVVMYRTAWCGYCKKAASYMQQKNIPFVERDIEANPSYRAEMKGLGGTGGVPFMVFGTKTQSGFSESSFDQNYAVFKRSLGNDNRAMPDSAIGPDRVGSAAGGGTGGLQSGDALVGRIAGIQVYQQPSKSSPKLLMLGRGDEVIYMGEERGGLYRVTSSRGEGWVDKLLVKKGG</sequence>
<dbReference type="Pfam" id="PF00462">
    <property type="entry name" value="Glutaredoxin"/>
    <property type="match status" value="1"/>
</dbReference>
<accession>A0ABP7TPW9</accession>
<proteinExistence type="predicted"/>
<dbReference type="EMBL" id="BAAAZE010000012">
    <property type="protein sequence ID" value="GAA4029559.1"/>
    <property type="molecule type" value="Genomic_DNA"/>
</dbReference>
<dbReference type="CDD" id="cd02976">
    <property type="entry name" value="NrdH"/>
    <property type="match status" value="1"/>
</dbReference>
<dbReference type="SUPFAM" id="SSF52833">
    <property type="entry name" value="Thioredoxin-like"/>
    <property type="match status" value="1"/>
</dbReference>
<comment type="caution">
    <text evidence="2">The sequence shown here is derived from an EMBL/GenBank/DDBJ whole genome shotgun (WGS) entry which is preliminary data.</text>
</comment>
<dbReference type="PANTHER" id="PTHR34386:SF1">
    <property type="entry name" value="GLUTAREDOXIN-LIKE PROTEIN NRDH"/>
    <property type="match status" value="1"/>
</dbReference>
<reference evidence="3" key="1">
    <citation type="journal article" date="2019" name="Int. J. Syst. Evol. Microbiol.">
        <title>The Global Catalogue of Microorganisms (GCM) 10K type strain sequencing project: providing services to taxonomists for standard genome sequencing and annotation.</title>
        <authorList>
            <consortium name="The Broad Institute Genomics Platform"/>
            <consortium name="The Broad Institute Genome Sequencing Center for Infectious Disease"/>
            <person name="Wu L."/>
            <person name="Ma J."/>
        </authorList>
    </citation>
    <scope>NUCLEOTIDE SEQUENCE [LARGE SCALE GENOMIC DNA]</scope>
    <source>
        <strain evidence="3">JCM 16673</strain>
    </source>
</reference>
<dbReference type="Gene3D" id="3.40.30.10">
    <property type="entry name" value="Glutaredoxin"/>
    <property type="match status" value="1"/>
</dbReference>
<keyword evidence="3" id="KW-1185">Reference proteome</keyword>
<dbReference type="InterPro" id="IPR002109">
    <property type="entry name" value="Glutaredoxin"/>
</dbReference>
<protein>
    <recommendedName>
        <fullName evidence="1">Glutaredoxin domain-containing protein</fullName>
    </recommendedName>
</protein>
<dbReference type="InterPro" id="IPR051548">
    <property type="entry name" value="Grx-like_ET"/>
</dbReference>
<organism evidence="2 3">
    <name type="scientific">Actimicrobium antarcticum</name>
    <dbReference type="NCBI Taxonomy" id="1051899"/>
    <lineage>
        <taxon>Bacteria</taxon>
        <taxon>Pseudomonadati</taxon>
        <taxon>Pseudomonadota</taxon>
        <taxon>Betaproteobacteria</taxon>
        <taxon>Burkholderiales</taxon>
        <taxon>Oxalobacteraceae</taxon>
        <taxon>Actimicrobium</taxon>
    </lineage>
</organism>